<accession>A0A412I9C3</accession>
<dbReference type="Proteomes" id="UP000283341">
    <property type="component" value="Unassembled WGS sequence"/>
</dbReference>
<reference evidence="2 3" key="1">
    <citation type="submission" date="2018-08" db="EMBL/GenBank/DDBJ databases">
        <title>A genome reference for cultivated species of the human gut microbiota.</title>
        <authorList>
            <person name="Zou Y."/>
            <person name="Xue W."/>
            <person name="Luo G."/>
        </authorList>
    </citation>
    <scope>NUCLEOTIDE SEQUENCE [LARGE SCALE GENOMIC DNA]</scope>
    <source>
        <strain evidence="2 3">AF22-3AC</strain>
    </source>
</reference>
<feature type="region of interest" description="Disordered" evidence="1">
    <location>
        <begin position="328"/>
        <end position="354"/>
    </location>
</feature>
<keyword evidence="2" id="KW-0176">Collagen</keyword>
<comment type="caution">
    <text evidence="2">The sequence shown here is derived from an EMBL/GenBank/DDBJ whole genome shotgun (WGS) entry which is preliminary data.</text>
</comment>
<dbReference type="EMBL" id="QRVJ01000029">
    <property type="protein sequence ID" value="RGS33404.1"/>
    <property type="molecule type" value="Genomic_DNA"/>
</dbReference>
<feature type="region of interest" description="Disordered" evidence="1">
    <location>
        <begin position="588"/>
        <end position="627"/>
    </location>
</feature>
<dbReference type="AlphaFoldDB" id="A0A412I9C3"/>
<proteinExistence type="predicted"/>
<evidence type="ECO:0000313" key="3">
    <source>
        <dbReference type="Proteomes" id="UP000283341"/>
    </source>
</evidence>
<protein>
    <submittedName>
        <fullName evidence="2">Collagen-like protein</fullName>
    </submittedName>
</protein>
<dbReference type="RefSeq" id="WP_118403643.1">
    <property type="nucleotide sequence ID" value="NZ_QRVJ01000029.1"/>
</dbReference>
<sequence>MAILSTAKIVGMLASAKKTGKQILNAAGEYVVEVVEDFMSGFAGHGWKIWEYVSGKWKLEIDSIVVRETMTVFELLIQKIRAVKGALGITQANGKIKSAILDDAKQNWFITIEEDEMSFVAHDILRCQNWQNGTLKGYWVEISEIRKIDGVDTIVIPVSEFSGSIDYIDGMEAVVSGLSDMSIPTEGDEIIQFGNTININRQSAIYLHADEGGQPAIDILFGINSKSFAGCVKMRIGGDIPGANGLKGFYCENGLIKGTDSSGHTVYCIYPDGTAEFGDGSAKFAADRSGKLAGGAISWVWDADKNKFVCTMGDVILGWDNLDPEVKENLKGEKGDKGDTGEKGSDGLNGADGINGKDGTSIVWKGSYVSHPSNPQNGWAYKNTTDGKSYVYQDGIWYQMTVDGVDGANGVDGTDGLDIVWKGDLSTPPANPVKNWVYRDTDNGRVYIYNGTAWALMVADGTDGADGTNGTDGMSVYITYHDSESQPEKPTGNGTSNGWHTNATSTVVWMSQKVTENVSSGSWGTPIKIKGNKGDTGPQGVPGAPGKDGKVYYTWIKYADDAQGNGISNDPAGKSFIGLAYNKEAETESNTASDYSWSRFRGFDGSDGKDGKDGTDGVPGPAGEDGKTTYTWIAYSDNADGSGMYQVPTDTTKYIGIAVNKDTATESTDPADYTWSRFRGEDGADGQDAVMFAIEFYMNGVQVQNIPCDIHGTSISGNIVIAKLYRISGSSKEDYTPDRWRVSYLKEGVEVLSIQPLESLNFINISLDKSLEYDSIAVMVYEQSIPDYVLITEASISKVMANVPDWLIGWDTNKVQIGSEYMISPKLFTGKNTGTAEEPILTGIVQGDKCITIDGVERSGIFALVDNEIMFELDPENGKYKFNGEVNATSGVFKNIKSPNDSFRIKENGEIEIVGKISTSSNGTRIEIDPVTNSLKMYTQDGIEVGNLSFFESEWNGVINYLPRLRLRRYVDNVLYNETSIDSGTIFCSQKVGSDDYSCYLIPSNGLTFYKNNEQTKHYSKA</sequence>
<feature type="compositionally biased region" description="Basic and acidic residues" evidence="1">
    <location>
        <begin position="601"/>
        <end position="615"/>
    </location>
</feature>
<feature type="compositionally biased region" description="Basic and acidic residues" evidence="1">
    <location>
        <begin position="328"/>
        <end position="345"/>
    </location>
</feature>
<organism evidence="2 3">
    <name type="scientific">Bacteroides cellulosilyticus</name>
    <dbReference type="NCBI Taxonomy" id="246787"/>
    <lineage>
        <taxon>Bacteria</taxon>
        <taxon>Pseudomonadati</taxon>
        <taxon>Bacteroidota</taxon>
        <taxon>Bacteroidia</taxon>
        <taxon>Bacteroidales</taxon>
        <taxon>Bacteroidaceae</taxon>
        <taxon>Bacteroides</taxon>
    </lineage>
</organism>
<dbReference type="PANTHER" id="PTHR24637">
    <property type="entry name" value="COLLAGEN"/>
    <property type="match status" value="1"/>
</dbReference>
<gene>
    <name evidence="2" type="ORF">DWX97_22135</name>
</gene>
<name>A0A412I9C3_9BACE</name>
<feature type="region of interest" description="Disordered" evidence="1">
    <location>
        <begin position="519"/>
        <end position="545"/>
    </location>
</feature>
<dbReference type="PANTHER" id="PTHR24637:SF417">
    <property type="entry name" value="COL_CUTICLE_N DOMAIN-CONTAINING PROTEIN"/>
    <property type="match status" value="1"/>
</dbReference>
<evidence type="ECO:0000256" key="1">
    <source>
        <dbReference type="SAM" id="MobiDB-lite"/>
    </source>
</evidence>
<evidence type="ECO:0000313" key="2">
    <source>
        <dbReference type="EMBL" id="RGS33404.1"/>
    </source>
</evidence>